<dbReference type="Pfam" id="PF04116">
    <property type="entry name" value="FA_hydroxylase"/>
    <property type="match status" value="1"/>
</dbReference>
<dbReference type="EMBL" id="CAADFO010000092">
    <property type="protein sequence ID" value="VFK31767.1"/>
    <property type="molecule type" value="Genomic_DNA"/>
</dbReference>
<accession>A0A450XR62</accession>
<feature type="transmembrane region" description="Helical" evidence="1">
    <location>
        <begin position="12"/>
        <end position="29"/>
    </location>
</feature>
<feature type="transmembrane region" description="Helical" evidence="1">
    <location>
        <begin position="73"/>
        <end position="97"/>
    </location>
</feature>
<keyword evidence="1" id="KW-0472">Membrane</keyword>
<reference evidence="3" key="1">
    <citation type="submission" date="2019-02" db="EMBL/GenBank/DDBJ databases">
        <authorList>
            <person name="Gruber-Vodicka R. H."/>
            <person name="Seah K. B. B."/>
        </authorList>
    </citation>
    <scope>NUCLEOTIDE SEQUENCE</scope>
    <source>
        <strain evidence="3">BECK_BZ197</strain>
    </source>
</reference>
<gene>
    <name evidence="3" type="ORF">BECKMB1821G_GA0114241_109210</name>
</gene>
<dbReference type="InterPro" id="IPR006694">
    <property type="entry name" value="Fatty_acid_hydroxylase"/>
</dbReference>
<dbReference type="AlphaFoldDB" id="A0A450XR62"/>
<sequence length="110" mass="12236">MVPSAQQSNWGLFNVVTVPAGLAVVLSVMMLDLVIYLQHVLVHAVPVLWRLHRLHHADPDYDATGMRFHPLEIILSMLIKLMVVGALGAPPLAVLIFEVLPECLHDVQSW</sequence>
<feature type="domain" description="Fatty acid hydroxylase" evidence="2">
    <location>
        <begin position="25"/>
        <end position="100"/>
    </location>
</feature>
<keyword evidence="1" id="KW-0812">Transmembrane</keyword>
<organism evidence="3">
    <name type="scientific">Candidatus Kentrum sp. MB</name>
    <dbReference type="NCBI Taxonomy" id="2138164"/>
    <lineage>
        <taxon>Bacteria</taxon>
        <taxon>Pseudomonadati</taxon>
        <taxon>Pseudomonadota</taxon>
        <taxon>Gammaproteobacteria</taxon>
        <taxon>Candidatus Kentrum</taxon>
    </lineage>
</organism>
<proteinExistence type="predicted"/>
<protein>
    <submittedName>
        <fullName evidence="3">Fatty acid hydroxylase superfamily protein</fullName>
    </submittedName>
</protein>
<dbReference type="GO" id="GO:0005506">
    <property type="term" value="F:iron ion binding"/>
    <property type="evidence" value="ECO:0007669"/>
    <property type="project" value="InterPro"/>
</dbReference>
<name>A0A450XR62_9GAMM</name>
<evidence type="ECO:0000259" key="2">
    <source>
        <dbReference type="Pfam" id="PF04116"/>
    </source>
</evidence>
<evidence type="ECO:0000256" key="1">
    <source>
        <dbReference type="SAM" id="Phobius"/>
    </source>
</evidence>
<keyword evidence="1" id="KW-1133">Transmembrane helix</keyword>
<evidence type="ECO:0000313" key="3">
    <source>
        <dbReference type="EMBL" id="VFK31767.1"/>
    </source>
</evidence>
<dbReference type="GO" id="GO:0016491">
    <property type="term" value="F:oxidoreductase activity"/>
    <property type="evidence" value="ECO:0007669"/>
    <property type="project" value="InterPro"/>
</dbReference>
<dbReference type="GO" id="GO:0008610">
    <property type="term" value="P:lipid biosynthetic process"/>
    <property type="evidence" value="ECO:0007669"/>
    <property type="project" value="InterPro"/>
</dbReference>